<name>A0ABV2K1K4_9GAMM</name>
<protein>
    <recommendedName>
        <fullName evidence="3">Helix-turn-helix domain-containing protein</fullName>
    </recommendedName>
</protein>
<dbReference type="Proteomes" id="UP001549184">
    <property type="component" value="Unassembled WGS sequence"/>
</dbReference>
<dbReference type="EMBL" id="JBEPMU010000008">
    <property type="protein sequence ID" value="MET3654707.1"/>
    <property type="molecule type" value="Genomic_DNA"/>
</dbReference>
<comment type="caution">
    <text evidence="1">The sequence shown here is derived from an EMBL/GenBank/DDBJ whole genome shotgun (WGS) entry which is preliminary data.</text>
</comment>
<evidence type="ECO:0000313" key="2">
    <source>
        <dbReference type="Proteomes" id="UP001549184"/>
    </source>
</evidence>
<evidence type="ECO:0008006" key="3">
    <source>
        <dbReference type="Google" id="ProtNLM"/>
    </source>
</evidence>
<gene>
    <name evidence="1" type="ORF">ABIC75_004455</name>
</gene>
<proteinExistence type="predicted"/>
<evidence type="ECO:0000313" key="1">
    <source>
        <dbReference type="EMBL" id="MET3654707.1"/>
    </source>
</evidence>
<reference evidence="1 2" key="1">
    <citation type="submission" date="2024-06" db="EMBL/GenBank/DDBJ databases">
        <title>Sorghum-associated microbial communities from plants grown in Nebraska, USA.</title>
        <authorList>
            <person name="Schachtman D."/>
        </authorList>
    </citation>
    <scope>NUCLEOTIDE SEQUENCE [LARGE SCALE GENOMIC DNA]</scope>
    <source>
        <strain evidence="1 2">1073</strain>
    </source>
</reference>
<organism evidence="1 2">
    <name type="scientific">Dyella japonica</name>
    <dbReference type="NCBI Taxonomy" id="231455"/>
    <lineage>
        <taxon>Bacteria</taxon>
        <taxon>Pseudomonadati</taxon>
        <taxon>Pseudomonadota</taxon>
        <taxon>Gammaproteobacteria</taxon>
        <taxon>Lysobacterales</taxon>
        <taxon>Rhodanobacteraceae</taxon>
        <taxon>Dyella</taxon>
    </lineage>
</organism>
<sequence>MKAGFWCNEELGPLADAIRLLAIGLMQLADRDGRLEDRPRRIQHALYGYHPQVTVHDVMAWIDALEAIGFVRRYTVDGRACLLVVNFRKHQHIHAKEAASVLPPPPIDAREASIAMPRADAAPAGGDDDHAAAGEASANVACDDRDRPLRASVAAAGVPAGPAPTVVATALRIRPKGKPPPANEPSVHDVVALYNRTFPELRRCDVLTTLRVALIRQRTTDHLPTIDHWRRYFTHVRRCPFLMGKEAPGYGRSQPFRADLEWLTRPGNFAKVAEDKYGD</sequence>
<keyword evidence="2" id="KW-1185">Reference proteome</keyword>
<accession>A0ABV2K1K4</accession>